<dbReference type="OMA" id="DIMERAY"/>
<dbReference type="InterPro" id="IPR032675">
    <property type="entry name" value="LRR_dom_sf"/>
</dbReference>
<protein>
    <recommendedName>
        <fullName evidence="3">F-box domain-containing protein</fullName>
    </recommendedName>
</protein>
<name>A0A1M2V3E8_TRAPU</name>
<dbReference type="Proteomes" id="UP000184267">
    <property type="component" value="Unassembled WGS sequence"/>
</dbReference>
<dbReference type="EMBL" id="MNAD01001700">
    <property type="protein sequence ID" value="OJT02124.1"/>
    <property type="molecule type" value="Genomic_DNA"/>
</dbReference>
<accession>A0A1M2V3E8</accession>
<reference evidence="1 2" key="1">
    <citation type="submission" date="2016-10" db="EMBL/GenBank/DDBJ databases">
        <title>Genome sequence of the basidiomycete white-rot fungus Trametes pubescens.</title>
        <authorList>
            <person name="Makela M.R."/>
            <person name="Granchi Z."/>
            <person name="Peng M."/>
            <person name="De Vries R.P."/>
            <person name="Grigoriev I."/>
            <person name="Riley R."/>
            <person name="Hilden K."/>
        </authorList>
    </citation>
    <scope>NUCLEOTIDE SEQUENCE [LARGE SCALE GENOMIC DNA]</scope>
    <source>
        <strain evidence="1 2">FBCC735</strain>
    </source>
</reference>
<dbReference type="AlphaFoldDB" id="A0A1M2V3E8"/>
<sequence>MPALFQECRSIVRFGGVPPETIRPYVRHIKYIRAFFKIEEAYAAGYFNGIMVPMPLVDSSGNRIIKIPPPPPFGLELDYLPNVCAVTFLRCAGGVLWSAFMKCLEYPNVTSISINKDSAWICIPPPLTPSDLSLASHGCRLTEFTYTPCQWRETQSRLRKTNLQPAHARERSYLHALVLAMSDTAESLTLPLETAPLLEMANKDWPRMRTLSLIGRYTHPDQCRIIPLLLLRMPNLRSLSIKVMQCEGMWRPPLLKELPDTSYCLRSLTISYPNPADPIFSWVGDGLTSLSLRDSPRHYFRSRYSYRALPVIFPILSASECLAILKRISAPRLSILELVYQADAAEDELLQYLSRAFPLLEELELHRYKGSIKESVPYLHIAHSLMLIKYLRALYLNVDITESSYQFGNPGADLEKARSERGLELVSVLQSGAYFEYVALPLHIRSAGIWILYHPAWSPNGTVERNSPYAM</sequence>
<dbReference type="OrthoDB" id="3270220at2759"/>
<evidence type="ECO:0000313" key="2">
    <source>
        <dbReference type="Proteomes" id="UP000184267"/>
    </source>
</evidence>
<evidence type="ECO:0000313" key="1">
    <source>
        <dbReference type="EMBL" id="OJT02124.1"/>
    </source>
</evidence>
<keyword evidence="2" id="KW-1185">Reference proteome</keyword>
<dbReference type="SUPFAM" id="SSF52047">
    <property type="entry name" value="RNI-like"/>
    <property type="match status" value="1"/>
</dbReference>
<proteinExistence type="predicted"/>
<evidence type="ECO:0008006" key="3">
    <source>
        <dbReference type="Google" id="ProtNLM"/>
    </source>
</evidence>
<gene>
    <name evidence="1" type="ORF">TRAPUB_7419</name>
</gene>
<comment type="caution">
    <text evidence="1">The sequence shown here is derived from an EMBL/GenBank/DDBJ whole genome shotgun (WGS) entry which is preliminary data.</text>
</comment>
<dbReference type="Gene3D" id="3.80.10.10">
    <property type="entry name" value="Ribonuclease Inhibitor"/>
    <property type="match status" value="1"/>
</dbReference>
<organism evidence="1 2">
    <name type="scientific">Trametes pubescens</name>
    <name type="common">White-rot fungus</name>
    <dbReference type="NCBI Taxonomy" id="154538"/>
    <lineage>
        <taxon>Eukaryota</taxon>
        <taxon>Fungi</taxon>
        <taxon>Dikarya</taxon>
        <taxon>Basidiomycota</taxon>
        <taxon>Agaricomycotina</taxon>
        <taxon>Agaricomycetes</taxon>
        <taxon>Polyporales</taxon>
        <taxon>Polyporaceae</taxon>
        <taxon>Trametes</taxon>
    </lineage>
</organism>